<protein>
    <submittedName>
        <fullName evidence="2">Uncharacterized protein</fullName>
    </submittedName>
</protein>
<name>A0ABR3RFW2_9PLEO</name>
<keyword evidence="3" id="KW-1185">Reference proteome</keyword>
<feature type="compositionally biased region" description="Polar residues" evidence="1">
    <location>
        <begin position="30"/>
        <end position="39"/>
    </location>
</feature>
<accession>A0ABR3RFW2</accession>
<sequence length="106" mass="11911">MNNTPATTINKTTTDPSSGPSSDFLEPKSDVSSVPQRRSSVGKIVDAIKKPFHKEKKEEDVPPALKENIERMEQRKQDRIVEMQKEGLDTSMLEGSTTGRLRQTLR</sequence>
<feature type="region of interest" description="Disordered" evidence="1">
    <location>
        <begin position="84"/>
        <end position="106"/>
    </location>
</feature>
<comment type="caution">
    <text evidence="2">The sequence shown here is derived from an EMBL/GenBank/DDBJ whole genome shotgun (WGS) entry which is preliminary data.</text>
</comment>
<evidence type="ECO:0000256" key="1">
    <source>
        <dbReference type="SAM" id="MobiDB-lite"/>
    </source>
</evidence>
<organism evidence="2 3">
    <name type="scientific">Paraconiothyrium brasiliense</name>
    <dbReference type="NCBI Taxonomy" id="300254"/>
    <lineage>
        <taxon>Eukaryota</taxon>
        <taxon>Fungi</taxon>
        <taxon>Dikarya</taxon>
        <taxon>Ascomycota</taxon>
        <taxon>Pezizomycotina</taxon>
        <taxon>Dothideomycetes</taxon>
        <taxon>Pleosporomycetidae</taxon>
        <taxon>Pleosporales</taxon>
        <taxon>Massarineae</taxon>
        <taxon>Didymosphaeriaceae</taxon>
        <taxon>Paraconiothyrium</taxon>
    </lineage>
</organism>
<gene>
    <name evidence="2" type="ORF">SLS60_006178</name>
</gene>
<feature type="compositionally biased region" description="Low complexity" evidence="1">
    <location>
        <begin position="1"/>
        <end position="23"/>
    </location>
</feature>
<feature type="region of interest" description="Disordered" evidence="1">
    <location>
        <begin position="1"/>
        <end position="44"/>
    </location>
</feature>
<dbReference type="Proteomes" id="UP001521785">
    <property type="component" value="Unassembled WGS sequence"/>
</dbReference>
<evidence type="ECO:0000313" key="2">
    <source>
        <dbReference type="EMBL" id="KAL1602757.1"/>
    </source>
</evidence>
<evidence type="ECO:0000313" key="3">
    <source>
        <dbReference type="Proteomes" id="UP001521785"/>
    </source>
</evidence>
<feature type="compositionally biased region" description="Polar residues" evidence="1">
    <location>
        <begin position="93"/>
        <end position="106"/>
    </location>
</feature>
<proteinExistence type="predicted"/>
<dbReference type="EMBL" id="JAKJXO020000007">
    <property type="protein sequence ID" value="KAL1602757.1"/>
    <property type="molecule type" value="Genomic_DNA"/>
</dbReference>
<reference evidence="2 3" key="1">
    <citation type="submission" date="2024-02" db="EMBL/GenBank/DDBJ databases">
        <title>De novo assembly and annotation of 12 fungi associated with fruit tree decline syndrome in Ontario, Canada.</title>
        <authorList>
            <person name="Sulman M."/>
            <person name="Ellouze W."/>
            <person name="Ilyukhin E."/>
        </authorList>
    </citation>
    <scope>NUCLEOTIDE SEQUENCE [LARGE SCALE GENOMIC DNA]</scope>
    <source>
        <strain evidence="2 3">M42-189</strain>
    </source>
</reference>